<reference evidence="1" key="4">
    <citation type="submission" date="2024-05" db="EMBL/GenBank/DDBJ databases">
        <authorList>
            <person name="Sun Q."/>
            <person name="Zhou Y."/>
        </authorList>
    </citation>
    <scope>NUCLEOTIDE SEQUENCE</scope>
    <source>
        <strain evidence="1">CGMCC 1.15287</strain>
    </source>
</reference>
<keyword evidence="4" id="KW-1185">Reference proteome</keyword>
<evidence type="ECO:0000313" key="1">
    <source>
        <dbReference type="EMBL" id="GGG97416.1"/>
    </source>
</evidence>
<reference evidence="4" key="2">
    <citation type="journal article" date="2019" name="Int. J. Syst. Evol. Microbiol.">
        <title>The Global Catalogue of Microorganisms (GCM) 10K type strain sequencing project: providing services to taxonomists for standard genome sequencing and annotation.</title>
        <authorList>
            <consortium name="The Broad Institute Genomics Platform"/>
            <consortium name="The Broad Institute Genome Sequencing Center for Infectious Disease"/>
            <person name="Wu L."/>
            <person name="Ma J."/>
        </authorList>
    </citation>
    <scope>NUCLEOTIDE SEQUENCE [LARGE SCALE GENOMIC DNA]</scope>
    <source>
        <strain evidence="4">CGMCC 1.15287</strain>
    </source>
</reference>
<accession>A0A7W6K9K5</accession>
<reference evidence="2 3" key="3">
    <citation type="submission" date="2020-08" db="EMBL/GenBank/DDBJ databases">
        <title>Genomic Encyclopedia of Type Strains, Phase IV (KMG-IV): sequencing the most valuable type-strain genomes for metagenomic binning, comparative biology and taxonomic classification.</title>
        <authorList>
            <person name="Goeker M."/>
        </authorList>
    </citation>
    <scope>NUCLEOTIDE SEQUENCE [LARGE SCALE GENOMIC DNA]</scope>
    <source>
        <strain evidence="2 3">DSM 100774</strain>
    </source>
</reference>
<gene>
    <name evidence="1" type="ORF">GCM10007422_09210</name>
    <name evidence="2" type="ORF">GGQ60_001714</name>
</gene>
<dbReference type="EMBL" id="BMHZ01000001">
    <property type="protein sequence ID" value="GGG97416.1"/>
    <property type="molecule type" value="Genomic_DNA"/>
</dbReference>
<dbReference type="EMBL" id="JACIEF010000002">
    <property type="protein sequence ID" value="MBB4107733.1"/>
    <property type="molecule type" value="Genomic_DNA"/>
</dbReference>
<evidence type="ECO:0000313" key="4">
    <source>
        <dbReference type="Proteomes" id="UP000642938"/>
    </source>
</evidence>
<proteinExistence type="predicted"/>
<dbReference type="AlphaFoldDB" id="A0A7W6K9K5"/>
<sequence length="101" mass="11751">MRGEIPLLNIIFEIMSQRGNYKSQLIETMEFDTIPSSLRLYGMRFKDLGLAKDKLFYETISTTIGYSGLKASIAERNLLRAILKTSLFKILLKLQYRQNIR</sequence>
<protein>
    <submittedName>
        <fullName evidence="2">Uncharacterized protein</fullName>
    </submittedName>
</protein>
<organism evidence="2 3">
    <name type="scientific">Pedobacter zeae</name>
    <dbReference type="NCBI Taxonomy" id="1737356"/>
    <lineage>
        <taxon>Bacteria</taxon>
        <taxon>Pseudomonadati</taxon>
        <taxon>Bacteroidota</taxon>
        <taxon>Sphingobacteriia</taxon>
        <taxon>Sphingobacteriales</taxon>
        <taxon>Sphingobacteriaceae</taxon>
        <taxon>Pedobacter</taxon>
    </lineage>
</organism>
<comment type="caution">
    <text evidence="2">The sequence shown here is derived from an EMBL/GenBank/DDBJ whole genome shotgun (WGS) entry which is preliminary data.</text>
</comment>
<dbReference type="Proteomes" id="UP000532273">
    <property type="component" value="Unassembled WGS sequence"/>
</dbReference>
<name>A0A7W6K9K5_9SPHI</name>
<reference evidence="1" key="1">
    <citation type="journal article" date="2014" name="Int. J. Syst. Evol. Microbiol.">
        <title>Complete genome of a new Firmicutes species belonging to the dominant human colonic microbiota ('Ruminococcus bicirculans') reveals two chromosomes and a selective capacity to utilize plant glucans.</title>
        <authorList>
            <consortium name="NISC Comparative Sequencing Program"/>
            <person name="Wegmann U."/>
            <person name="Louis P."/>
            <person name="Goesmann A."/>
            <person name="Henrissat B."/>
            <person name="Duncan S.H."/>
            <person name="Flint H.J."/>
        </authorList>
    </citation>
    <scope>NUCLEOTIDE SEQUENCE</scope>
    <source>
        <strain evidence="1">CGMCC 1.15287</strain>
    </source>
</reference>
<evidence type="ECO:0000313" key="3">
    <source>
        <dbReference type="Proteomes" id="UP000532273"/>
    </source>
</evidence>
<dbReference type="RefSeq" id="WP_183762212.1">
    <property type="nucleotide sequence ID" value="NZ_BMHZ01000001.1"/>
</dbReference>
<evidence type="ECO:0000313" key="2">
    <source>
        <dbReference type="EMBL" id="MBB4107733.1"/>
    </source>
</evidence>
<dbReference type="Proteomes" id="UP000642938">
    <property type="component" value="Unassembled WGS sequence"/>
</dbReference>